<proteinExistence type="predicted"/>
<sequence length="153" mass="16882">MNPIALHSRPVTLNDETPNNPLPSGCMNFPTNSIHDTIPQLSHHLAPLLSIPILSSLTPQSYIPLHHQGPQAFYPNPCYFCTLLVILESFTPLPLSLLHHFPIEDSRDPFALAVITSIVIENPSLLPTANQQPINLLSRARHIPNLPSLLSLT</sequence>
<name>W1PBD4_AMBTC</name>
<reference evidence="2" key="1">
    <citation type="journal article" date="2013" name="Science">
        <title>The Amborella genome and the evolution of flowering plants.</title>
        <authorList>
            <consortium name="Amborella Genome Project"/>
        </authorList>
    </citation>
    <scope>NUCLEOTIDE SEQUENCE [LARGE SCALE GENOMIC DNA]</scope>
</reference>
<dbReference type="HOGENOM" id="CLU_1715701_0_0_1"/>
<gene>
    <name evidence="1" type="ORF">AMTR_s00080p00105360</name>
</gene>
<dbReference type="Gramene" id="ERN04926">
    <property type="protein sequence ID" value="ERN04926"/>
    <property type="gene ID" value="AMTR_s00080p00105360"/>
</dbReference>
<keyword evidence="2" id="KW-1185">Reference proteome</keyword>
<organism evidence="1 2">
    <name type="scientific">Amborella trichopoda</name>
    <dbReference type="NCBI Taxonomy" id="13333"/>
    <lineage>
        <taxon>Eukaryota</taxon>
        <taxon>Viridiplantae</taxon>
        <taxon>Streptophyta</taxon>
        <taxon>Embryophyta</taxon>
        <taxon>Tracheophyta</taxon>
        <taxon>Spermatophyta</taxon>
        <taxon>Magnoliopsida</taxon>
        <taxon>Amborellales</taxon>
        <taxon>Amborellaceae</taxon>
        <taxon>Amborella</taxon>
    </lineage>
</organism>
<protein>
    <submittedName>
        <fullName evidence="1">Uncharacterized protein</fullName>
    </submittedName>
</protein>
<evidence type="ECO:0000313" key="1">
    <source>
        <dbReference type="EMBL" id="ERN04926.1"/>
    </source>
</evidence>
<dbReference type="AlphaFoldDB" id="W1PBD4"/>
<dbReference type="Proteomes" id="UP000017836">
    <property type="component" value="Unassembled WGS sequence"/>
</dbReference>
<accession>W1PBD4</accession>
<evidence type="ECO:0000313" key="2">
    <source>
        <dbReference type="Proteomes" id="UP000017836"/>
    </source>
</evidence>
<dbReference type="EMBL" id="KI394095">
    <property type="protein sequence ID" value="ERN04926.1"/>
    <property type="molecule type" value="Genomic_DNA"/>
</dbReference>